<keyword evidence="4" id="KW-1185">Reference proteome</keyword>
<sequence>MTIAERIKIIRQQKNISQSELAKAADINVKSLSRYEIGTSIPPANALKAIADALGVSADVLLSDDNTQIKDKELLKKFEIIQEMNGEAKKMIINFLDLAIRDYKTKQTYTS</sequence>
<dbReference type="STRING" id="1307839.L21SP5_00117"/>
<evidence type="ECO:0000256" key="1">
    <source>
        <dbReference type="ARBA" id="ARBA00023125"/>
    </source>
</evidence>
<dbReference type="CDD" id="cd00093">
    <property type="entry name" value="HTH_XRE"/>
    <property type="match status" value="1"/>
</dbReference>
<dbReference type="InterPro" id="IPR010982">
    <property type="entry name" value="Lambda_DNA-bd_dom_sf"/>
</dbReference>
<dbReference type="RefSeq" id="WP_057951425.1">
    <property type="nucleotide sequence ID" value="NZ_CP013118.1"/>
</dbReference>
<dbReference type="SUPFAM" id="SSF47413">
    <property type="entry name" value="lambda repressor-like DNA-binding domains"/>
    <property type="match status" value="1"/>
</dbReference>
<evidence type="ECO:0000313" key="4">
    <source>
        <dbReference type="Proteomes" id="UP000064893"/>
    </source>
</evidence>
<evidence type="ECO:0000259" key="2">
    <source>
        <dbReference type="PROSITE" id="PS50943"/>
    </source>
</evidence>
<dbReference type="PANTHER" id="PTHR46797">
    <property type="entry name" value="HTH-TYPE TRANSCRIPTIONAL REGULATOR"/>
    <property type="match status" value="1"/>
</dbReference>
<dbReference type="NCBIfam" id="NF041951">
    <property type="entry name" value="phage_RstR"/>
    <property type="match status" value="1"/>
</dbReference>
<dbReference type="GO" id="GO:0005829">
    <property type="term" value="C:cytosol"/>
    <property type="evidence" value="ECO:0007669"/>
    <property type="project" value="TreeGrafter"/>
</dbReference>
<dbReference type="AlphaFoldDB" id="A0A0S2HUQ5"/>
<dbReference type="InterPro" id="IPR050807">
    <property type="entry name" value="TransReg_Diox_bact_type"/>
</dbReference>
<dbReference type="PANTHER" id="PTHR46797:SF1">
    <property type="entry name" value="METHYLPHOSPHONATE SYNTHASE"/>
    <property type="match status" value="1"/>
</dbReference>
<dbReference type="GO" id="GO:0003700">
    <property type="term" value="F:DNA-binding transcription factor activity"/>
    <property type="evidence" value="ECO:0007669"/>
    <property type="project" value="TreeGrafter"/>
</dbReference>
<accession>A0A0S2HUQ5</accession>
<dbReference type="Gene3D" id="1.10.260.40">
    <property type="entry name" value="lambda repressor-like DNA-binding domains"/>
    <property type="match status" value="1"/>
</dbReference>
<gene>
    <name evidence="3" type="primary">xre_3</name>
    <name evidence="3" type="ORF">L21SP5_00117</name>
</gene>
<dbReference type="SMART" id="SM00530">
    <property type="entry name" value="HTH_XRE"/>
    <property type="match status" value="1"/>
</dbReference>
<dbReference type="OrthoDB" id="881869at2"/>
<dbReference type="EMBL" id="CP013118">
    <property type="protein sequence ID" value="ALO13799.1"/>
    <property type="molecule type" value="Genomic_DNA"/>
</dbReference>
<keyword evidence="1" id="KW-0238">DNA-binding</keyword>
<dbReference type="InterPro" id="IPR049639">
    <property type="entry name" value="RstR"/>
</dbReference>
<organism evidence="3 4">
    <name type="scientific">Salinivirga cyanobacteriivorans</name>
    <dbReference type="NCBI Taxonomy" id="1307839"/>
    <lineage>
        <taxon>Bacteria</taxon>
        <taxon>Pseudomonadati</taxon>
        <taxon>Bacteroidota</taxon>
        <taxon>Bacteroidia</taxon>
        <taxon>Bacteroidales</taxon>
        <taxon>Salinivirgaceae</taxon>
        <taxon>Salinivirga</taxon>
    </lineage>
</organism>
<dbReference type="Pfam" id="PF01381">
    <property type="entry name" value="HTH_3"/>
    <property type="match status" value="1"/>
</dbReference>
<evidence type="ECO:0000313" key="3">
    <source>
        <dbReference type="EMBL" id="ALO13799.1"/>
    </source>
</evidence>
<dbReference type="InterPro" id="IPR001387">
    <property type="entry name" value="Cro/C1-type_HTH"/>
</dbReference>
<protein>
    <submittedName>
        <fullName evidence="3">PBSX repressor</fullName>
    </submittedName>
</protein>
<dbReference type="KEGG" id="blq:L21SP5_00117"/>
<dbReference type="PROSITE" id="PS50943">
    <property type="entry name" value="HTH_CROC1"/>
    <property type="match status" value="1"/>
</dbReference>
<dbReference type="GO" id="GO:0003677">
    <property type="term" value="F:DNA binding"/>
    <property type="evidence" value="ECO:0007669"/>
    <property type="project" value="UniProtKB-KW"/>
</dbReference>
<name>A0A0S2HUQ5_9BACT</name>
<feature type="domain" description="HTH cro/C1-type" evidence="2">
    <location>
        <begin position="7"/>
        <end position="61"/>
    </location>
</feature>
<proteinExistence type="predicted"/>
<dbReference type="Proteomes" id="UP000064893">
    <property type="component" value="Chromosome"/>
</dbReference>
<reference evidence="3 4" key="1">
    <citation type="submission" date="2015-11" db="EMBL/GenBank/DDBJ databases">
        <title>Description and complete genome sequence of a novel strain predominating in hypersaline microbial mats and representing a new family of the Bacteriodetes phylum.</title>
        <authorList>
            <person name="Spring S."/>
            <person name="Bunk B."/>
            <person name="Sproer C."/>
            <person name="Klenk H.-P."/>
        </authorList>
    </citation>
    <scope>NUCLEOTIDE SEQUENCE [LARGE SCALE GENOMIC DNA]</scope>
    <source>
        <strain evidence="3 4">L21-Spi-D4</strain>
    </source>
</reference>